<evidence type="ECO:0000256" key="11">
    <source>
        <dbReference type="ARBA" id="ARBA00023229"/>
    </source>
</evidence>
<dbReference type="PANTHER" id="PTHR43322:SF1">
    <property type="entry name" value="1-DEOXY-D-XYLULOSE-5-PHOSPHATE SYNTHASE"/>
    <property type="match status" value="1"/>
</dbReference>
<dbReference type="Proteomes" id="UP000051461">
    <property type="component" value="Unassembled WGS sequence"/>
</dbReference>
<evidence type="ECO:0000256" key="4">
    <source>
        <dbReference type="ARBA" id="ARBA00011738"/>
    </source>
</evidence>
<dbReference type="InterPro" id="IPR009014">
    <property type="entry name" value="Transketo_C/PFOR_II"/>
</dbReference>
<dbReference type="GO" id="GO:0005829">
    <property type="term" value="C:cytosol"/>
    <property type="evidence" value="ECO:0007669"/>
    <property type="project" value="TreeGrafter"/>
</dbReference>
<dbReference type="InterPro" id="IPR005475">
    <property type="entry name" value="Transketolase-like_Pyr-bd"/>
</dbReference>
<comment type="caution">
    <text evidence="13">The sequence shown here is derived from an EMBL/GenBank/DDBJ whole genome shotgun (WGS) entry which is preliminary data.</text>
</comment>
<dbReference type="FunFam" id="3.40.50.970:FF:000010">
    <property type="entry name" value="1-deoxy-D-xylulose-5-phosphate synthase"/>
    <property type="match status" value="1"/>
</dbReference>
<comment type="similarity">
    <text evidence="3">Belongs to the transketolase family. DXPS subfamily.</text>
</comment>
<keyword evidence="6" id="KW-0808">Transferase</keyword>
<keyword evidence="9" id="KW-0784">Thiamine biosynthesis</keyword>
<sequence length="590" mass="63069">MIIEGGIAMLLETIQGPAALRKLSLTALTQLAQEIRTVLLQKLSITGGHTGPNLGVVELTIALHTVFETPIDQLIFDVSHQAYVHKMLTGRAQAFIDPAHYADVSGFTDPQESLYDLFAVGHTSTSLALASGVAKARDLQAEHYNVVAVIGDGALSGGLAYEGLNNIVAQGTNTIVIVNDNERSIAENHGGLYGNLQALRVTQGQAPNNFFKALGFDYHYLEAGNDLAALIPALQQIKDTPRPVLLHVHTQKGKGYALAEQQPEKFHHGGPFDLATGAALAPKPALTYSSLTADFMLQKMAQDPKVVALNAGAPMLLFTPAQRRQAGAQFVDVGIAEQQAATMTTGLARNGAKPVWAVLSSFMQRSFDQISHDLALNDLPGTILVYGASVHGKNEQSHLGIFDIPFLSHIPNLIYLAPTTQHEYLAMLDWAIDQTGHPVAIRVPVGPVIAGPIDETDYQAGLKNQITQQGTQVALFGVGNFYQLAVAVAQALFDQAGIRPTVINPKLISDVDATILSQLPAQHQLVVTLEDGILSGGYGQMVASYLGNVPIKVQNYGLAKTFPDRFDAEQLLAAQGLTVPNIVQHILAAL</sequence>
<comment type="cofactor">
    <cofactor evidence="1">
        <name>Mg(2+)</name>
        <dbReference type="ChEBI" id="CHEBI:18420"/>
    </cofactor>
</comment>
<dbReference type="GO" id="GO:0008661">
    <property type="term" value="F:1-deoxy-D-xylulose-5-phosphate synthase activity"/>
    <property type="evidence" value="ECO:0007669"/>
    <property type="project" value="UniProtKB-EC"/>
</dbReference>
<dbReference type="NCBIfam" id="NF003933">
    <property type="entry name" value="PRK05444.2-2"/>
    <property type="match status" value="1"/>
</dbReference>
<dbReference type="AlphaFoldDB" id="A0A0R1GJQ9"/>
<evidence type="ECO:0000256" key="6">
    <source>
        <dbReference type="ARBA" id="ARBA00022679"/>
    </source>
</evidence>
<dbReference type="GO" id="GO:0016114">
    <property type="term" value="P:terpenoid biosynthetic process"/>
    <property type="evidence" value="ECO:0007669"/>
    <property type="project" value="InterPro"/>
</dbReference>
<keyword evidence="14" id="KW-1185">Reference proteome</keyword>
<dbReference type="EC" id="2.2.1.7" evidence="5"/>
<evidence type="ECO:0000256" key="5">
    <source>
        <dbReference type="ARBA" id="ARBA00013150"/>
    </source>
</evidence>
<evidence type="ECO:0000313" key="14">
    <source>
        <dbReference type="Proteomes" id="UP000051461"/>
    </source>
</evidence>
<dbReference type="InterPro" id="IPR005477">
    <property type="entry name" value="Dxylulose-5-P_synthase"/>
</dbReference>
<dbReference type="GO" id="GO:0009228">
    <property type="term" value="P:thiamine biosynthetic process"/>
    <property type="evidence" value="ECO:0007669"/>
    <property type="project" value="UniProtKB-KW"/>
</dbReference>
<comment type="subunit">
    <text evidence="4">Homodimer.</text>
</comment>
<dbReference type="PANTHER" id="PTHR43322">
    <property type="entry name" value="1-D-DEOXYXYLULOSE 5-PHOSPHATE SYNTHASE-RELATED"/>
    <property type="match status" value="1"/>
</dbReference>
<gene>
    <name evidence="13" type="ORF">FC07_GL001901</name>
</gene>
<evidence type="ECO:0000256" key="7">
    <source>
        <dbReference type="ARBA" id="ARBA00022723"/>
    </source>
</evidence>
<dbReference type="Gene3D" id="3.40.50.920">
    <property type="match status" value="1"/>
</dbReference>
<keyword evidence="11" id="KW-0414">Isoprene biosynthesis</keyword>
<dbReference type="CDD" id="cd07033">
    <property type="entry name" value="TPP_PYR_DXS_TK_like"/>
    <property type="match status" value="1"/>
</dbReference>
<evidence type="ECO:0000256" key="1">
    <source>
        <dbReference type="ARBA" id="ARBA00001946"/>
    </source>
</evidence>
<dbReference type="NCBIfam" id="NF008968">
    <property type="entry name" value="PRK12315.1"/>
    <property type="match status" value="1"/>
</dbReference>
<dbReference type="GO" id="GO:0019288">
    <property type="term" value="P:isopentenyl diphosphate biosynthetic process, methylerythritol 4-phosphate pathway"/>
    <property type="evidence" value="ECO:0007669"/>
    <property type="project" value="TreeGrafter"/>
</dbReference>
<evidence type="ECO:0000256" key="2">
    <source>
        <dbReference type="ARBA" id="ARBA00004980"/>
    </source>
</evidence>
<dbReference type="Gene3D" id="3.40.50.970">
    <property type="match status" value="2"/>
</dbReference>
<dbReference type="GO" id="GO:0046872">
    <property type="term" value="F:metal ion binding"/>
    <property type="evidence" value="ECO:0007669"/>
    <property type="project" value="UniProtKB-KW"/>
</dbReference>
<dbReference type="PATRIC" id="fig|1423726.3.peg.1972"/>
<protein>
    <recommendedName>
        <fullName evidence="5">1-deoxy-D-xylulose-5-phosphate synthase</fullName>
        <ecNumber evidence="5">2.2.1.7</ecNumber>
    </recommendedName>
</protein>
<dbReference type="Pfam" id="PF02779">
    <property type="entry name" value="Transket_pyr"/>
    <property type="match status" value="1"/>
</dbReference>
<keyword evidence="10" id="KW-0786">Thiamine pyrophosphate</keyword>
<proteinExistence type="inferred from homology"/>
<dbReference type="Pfam" id="PF13292">
    <property type="entry name" value="DXP_synthase_N"/>
    <property type="match status" value="2"/>
</dbReference>
<dbReference type="SUPFAM" id="SSF52922">
    <property type="entry name" value="TK C-terminal domain-like"/>
    <property type="match status" value="1"/>
</dbReference>
<evidence type="ECO:0000256" key="3">
    <source>
        <dbReference type="ARBA" id="ARBA00011081"/>
    </source>
</evidence>
<feature type="domain" description="Transketolase-like pyrimidine-binding" evidence="12">
    <location>
        <begin position="286"/>
        <end position="450"/>
    </location>
</feature>
<comment type="pathway">
    <text evidence="2">Metabolic intermediate biosynthesis; 1-deoxy-D-xylulose 5-phosphate biosynthesis; 1-deoxy-D-xylulose 5-phosphate from D-glyceraldehyde 3-phosphate and pyruvate: step 1/1.</text>
</comment>
<reference evidence="13 14" key="1">
    <citation type="journal article" date="2015" name="Genome Announc.">
        <title>Expanding the biotechnology potential of lactobacilli through comparative genomics of 213 strains and associated genera.</title>
        <authorList>
            <person name="Sun Z."/>
            <person name="Harris H.M."/>
            <person name="McCann A."/>
            <person name="Guo C."/>
            <person name="Argimon S."/>
            <person name="Zhang W."/>
            <person name="Yang X."/>
            <person name="Jeffery I.B."/>
            <person name="Cooney J.C."/>
            <person name="Kagawa T.F."/>
            <person name="Liu W."/>
            <person name="Song Y."/>
            <person name="Salvetti E."/>
            <person name="Wrobel A."/>
            <person name="Rasinkangas P."/>
            <person name="Parkhill J."/>
            <person name="Rea M.C."/>
            <person name="O'Sullivan O."/>
            <person name="Ritari J."/>
            <person name="Douillard F.P."/>
            <person name="Paul Ross R."/>
            <person name="Yang R."/>
            <person name="Briner A.E."/>
            <person name="Felis G.E."/>
            <person name="de Vos W.M."/>
            <person name="Barrangou R."/>
            <person name="Klaenhammer T.R."/>
            <person name="Caufield P.W."/>
            <person name="Cui Y."/>
            <person name="Zhang H."/>
            <person name="O'Toole P.W."/>
        </authorList>
    </citation>
    <scope>NUCLEOTIDE SEQUENCE [LARGE SCALE GENOMIC DNA]</scope>
    <source>
        <strain evidence="13 14">DSM 20003</strain>
    </source>
</reference>
<dbReference type="UniPathway" id="UPA00064">
    <property type="reaction ID" value="UER00091"/>
</dbReference>
<dbReference type="STRING" id="1423726.FC07_GL001901"/>
<keyword evidence="8" id="KW-0460">Magnesium</keyword>
<name>A0A0R1GJQ9_9LACO</name>
<organism evidence="13 14">
    <name type="scientific">Loigolactobacillus bifermentans DSM 20003</name>
    <dbReference type="NCBI Taxonomy" id="1423726"/>
    <lineage>
        <taxon>Bacteria</taxon>
        <taxon>Bacillati</taxon>
        <taxon>Bacillota</taxon>
        <taxon>Bacilli</taxon>
        <taxon>Lactobacillales</taxon>
        <taxon>Lactobacillaceae</taxon>
        <taxon>Loigolactobacillus</taxon>
    </lineage>
</organism>
<accession>A0A0R1GJQ9</accession>
<evidence type="ECO:0000256" key="10">
    <source>
        <dbReference type="ARBA" id="ARBA00023052"/>
    </source>
</evidence>
<dbReference type="InterPro" id="IPR033248">
    <property type="entry name" value="Transketolase_C"/>
</dbReference>
<dbReference type="Pfam" id="PF02780">
    <property type="entry name" value="Transketolase_C"/>
    <property type="match status" value="1"/>
</dbReference>
<keyword evidence="7" id="KW-0479">Metal-binding</keyword>
<dbReference type="InterPro" id="IPR029061">
    <property type="entry name" value="THDP-binding"/>
</dbReference>
<dbReference type="SUPFAM" id="SSF52518">
    <property type="entry name" value="Thiamin diphosphate-binding fold (THDP-binding)"/>
    <property type="match status" value="2"/>
</dbReference>
<evidence type="ECO:0000313" key="13">
    <source>
        <dbReference type="EMBL" id="KRK32707.1"/>
    </source>
</evidence>
<dbReference type="CDD" id="cd02007">
    <property type="entry name" value="TPP_DXS"/>
    <property type="match status" value="1"/>
</dbReference>
<evidence type="ECO:0000256" key="9">
    <source>
        <dbReference type="ARBA" id="ARBA00022977"/>
    </source>
</evidence>
<evidence type="ECO:0000259" key="12">
    <source>
        <dbReference type="SMART" id="SM00861"/>
    </source>
</evidence>
<evidence type="ECO:0000256" key="8">
    <source>
        <dbReference type="ARBA" id="ARBA00022842"/>
    </source>
</evidence>
<dbReference type="SMART" id="SM00861">
    <property type="entry name" value="Transket_pyr"/>
    <property type="match status" value="1"/>
</dbReference>
<dbReference type="EMBL" id="AZDA01000138">
    <property type="protein sequence ID" value="KRK32707.1"/>
    <property type="molecule type" value="Genomic_DNA"/>
</dbReference>